<reference evidence="1 2" key="1">
    <citation type="submission" date="2018-05" db="EMBL/GenBank/DDBJ databases">
        <title>Coraliomargarita sinensis sp. nov., isolated from a marine solar saltern.</title>
        <authorList>
            <person name="Zhou L.Y."/>
        </authorList>
    </citation>
    <scope>NUCLEOTIDE SEQUENCE [LARGE SCALE GENOMIC DNA]</scope>
    <source>
        <strain evidence="1 2">WN38</strain>
    </source>
</reference>
<gene>
    <name evidence="1" type="ORF">DDZ13_08220</name>
</gene>
<comment type="caution">
    <text evidence="1">The sequence shown here is derived from an EMBL/GenBank/DDBJ whole genome shotgun (WGS) entry which is preliminary data.</text>
</comment>
<protein>
    <recommendedName>
        <fullName evidence="3">DUF2695 domain-containing protein</fullName>
    </recommendedName>
</protein>
<name>A0A317ZKZ3_9BACT</name>
<sequence>MSKKSKAERRAIVKELKRKEEENAFAEKPIPNGDLKALFEHLETALAGEENGKRIVLCDHTLNKSRAFLQARGIQNIEEICEWFGEYGGFCDCEVTYNVTDYWEERI</sequence>
<keyword evidence="2" id="KW-1185">Reference proteome</keyword>
<dbReference type="InterPro" id="IPR024248">
    <property type="entry name" value="DUF2695"/>
</dbReference>
<proteinExistence type="predicted"/>
<organism evidence="1 2">
    <name type="scientific">Coraliomargarita sinensis</name>
    <dbReference type="NCBI Taxonomy" id="2174842"/>
    <lineage>
        <taxon>Bacteria</taxon>
        <taxon>Pseudomonadati</taxon>
        <taxon>Verrucomicrobiota</taxon>
        <taxon>Opitutia</taxon>
        <taxon>Puniceicoccales</taxon>
        <taxon>Coraliomargaritaceae</taxon>
        <taxon>Coraliomargarita</taxon>
    </lineage>
</organism>
<dbReference type="AlphaFoldDB" id="A0A317ZKZ3"/>
<evidence type="ECO:0000313" key="2">
    <source>
        <dbReference type="Proteomes" id="UP000247099"/>
    </source>
</evidence>
<dbReference type="Proteomes" id="UP000247099">
    <property type="component" value="Unassembled WGS sequence"/>
</dbReference>
<evidence type="ECO:0000313" key="1">
    <source>
        <dbReference type="EMBL" id="PXA04021.1"/>
    </source>
</evidence>
<dbReference type="EMBL" id="QHJQ01000005">
    <property type="protein sequence ID" value="PXA04021.1"/>
    <property type="molecule type" value="Genomic_DNA"/>
</dbReference>
<dbReference type="RefSeq" id="WP_110130968.1">
    <property type="nucleotide sequence ID" value="NZ_QHJQ01000005.1"/>
</dbReference>
<dbReference type="OrthoDB" id="95751at2"/>
<accession>A0A317ZKZ3</accession>
<evidence type="ECO:0008006" key="3">
    <source>
        <dbReference type="Google" id="ProtNLM"/>
    </source>
</evidence>
<dbReference type="InParanoid" id="A0A317ZKZ3"/>
<dbReference type="Pfam" id="PF10905">
    <property type="entry name" value="DUF2695"/>
    <property type="match status" value="1"/>
</dbReference>